<comment type="caution">
    <text evidence="1">The sequence shown here is derived from an EMBL/GenBank/DDBJ whole genome shotgun (WGS) entry which is preliminary data.</text>
</comment>
<name>A0A084EWB8_9BACT</name>
<dbReference type="Proteomes" id="UP000028537">
    <property type="component" value="Unassembled WGS sequence"/>
</dbReference>
<proteinExistence type="predicted"/>
<protein>
    <submittedName>
        <fullName evidence="1">Uncharacterized protein</fullName>
    </submittedName>
</protein>
<organism evidence="1 2">
    <name type="scientific">Ureaplasma diversum NCTC 246</name>
    <dbReference type="NCBI Taxonomy" id="1188241"/>
    <lineage>
        <taxon>Bacteria</taxon>
        <taxon>Bacillati</taxon>
        <taxon>Mycoplasmatota</taxon>
        <taxon>Mycoplasmoidales</taxon>
        <taxon>Mycoplasmoidaceae</taxon>
        <taxon>Ureaplasma</taxon>
    </lineage>
</organism>
<dbReference type="AlphaFoldDB" id="A0A084EWB8"/>
<accession>A0A084EWB8</accession>
<dbReference type="EMBL" id="JFDP01000086">
    <property type="protein sequence ID" value="KEZ22260.1"/>
    <property type="molecule type" value="Genomic_DNA"/>
</dbReference>
<evidence type="ECO:0000313" key="2">
    <source>
        <dbReference type="Proteomes" id="UP000028537"/>
    </source>
</evidence>
<keyword evidence="2" id="KW-1185">Reference proteome</keyword>
<evidence type="ECO:0000313" key="1">
    <source>
        <dbReference type="EMBL" id="KEZ22260.1"/>
    </source>
</evidence>
<sequence length="182" mass="21821">MIIKHSIFIILIGLIFWTKTPKKNIIELVSETTPVQEYNKKFFIIKSKEELLSTFKSSDLNIDKIVTTNFDNKNLLVLLFLEYTDPYFRPQYRIKVPKRVDIDSQTKTINVELEKNNNPPWFKNKKDLSKRPNTITTDNFQNYPIFLLEVDKIDNLSEYNLKFDFKDKEDELIEWDSFPWNE</sequence>
<dbReference type="RefSeq" id="WP_156021883.1">
    <property type="nucleotide sequence ID" value="NZ_JFDP01000086.1"/>
</dbReference>
<reference evidence="1 2" key="1">
    <citation type="submission" date="2014-02" db="EMBL/GenBank/DDBJ databases">
        <title>Genome sequence of Ureaplasma diversum strain 246.</title>
        <authorList>
            <person name="Sirand-Pugnet P."/>
            <person name="Breton M."/>
            <person name="Dordet-Frisoni E."/>
            <person name="Baranowski E."/>
            <person name="Barre A."/>
            <person name="Couture C."/>
            <person name="Dupuy V."/>
            <person name="Gaurivaud P."/>
            <person name="Jacob D."/>
            <person name="Lemaitre C."/>
            <person name="Manso-Silvan L."/>
            <person name="Nikolski M."/>
            <person name="Nouvel L.-X."/>
            <person name="Poumarat F."/>
            <person name="Tardy F."/>
            <person name="Thebault P."/>
            <person name="Theil S."/>
            <person name="Citti C."/>
            <person name="Thiaucourt F."/>
            <person name="Blanchard A."/>
        </authorList>
    </citation>
    <scope>NUCLEOTIDE SEQUENCE [LARGE SCALE GENOMIC DNA]</scope>
    <source>
        <strain evidence="1 2">NCTC 246</strain>
    </source>
</reference>
<gene>
    <name evidence="1" type="ORF">UDIV_6750</name>
</gene>